<dbReference type="InterPro" id="IPR053958">
    <property type="entry name" value="HMGCR/SNAP/NPC1-like_SSD"/>
</dbReference>
<dbReference type="PANTHER" id="PTHR10796">
    <property type="entry name" value="PATCHED-RELATED"/>
    <property type="match status" value="1"/>
</dbReference>
<dbReference type="Pfam" id="PF12349">
    <property type="entry name" value="Sterol-sensing"/>
    <property type="match status" value="1"/>
</dbReference>
<keyword evidence="4 7" id="KW-1133">Transmembrane helix</keyword>
<dbReference type="SUPFAM" id="SSF82866">
    <property type="entry name" value="Multidrug efflux transporter AcrB transmembrane domain"/>
    <property type="match status" value="2"/>
</dbReference>
<evidence type="ECO:0000256" key="3">
    <source>
        <dbReference type="ARBA" id="ARBA00022692"/>
    </source>
</evidence>
<feature type="region of interest" description="Disordered" evidence="6">
    <location>
        <begin position="1"/>
        <end position="26"/>
    </location>
</feature>
<feature type="transmembrane region" description="Helical" evidence="7">
    <location>
        <begin position="408"/>
        <end position="431"/>
    </location>
</feature>
<feature type="transmembrane region" description="Helical" evidence="7">
    <location>
        <begin position="781"/>
        <end position="799"/>
    </location>
</feature>
<name>A0A7M6DNI2_9CNID</name>
<dbReference type="Gene3D" id="1.20.1640.10">
    <property type="entry name" value="Multidrug efflux transporter AcrB transmembrane domain"/>
    <property type="match status" value="2"/>
</dbReference>
<organism evidence="9 10">
    <name type="scientific">Clytia hemisphaerica</name>
    <dbReference type="NCBI Taxonomy" id="252671"/>
    <lineage>
        <taxon>Eukaryota</taxon>
        <taxon>Metazoa</taxon>
        <taxon>Cnidaria</taxon>
        <taxon>Hydrozoa</taxon>
        <taxon>Hydroidolina</taxon>
        <taxon>Leptothecata</taxon>
        <taxon>Obeliida</taxon>
        <taxon>Clytiidae</taxon>
        <taxon>Clytia</taxon>
    </lineage>
</organism>
<dbReference type="PROSITE" id="PS50156">
    <property type="entry name" value="SSD"/>
    <property type="match status" value="2"/>
</dbReference>
<proteinExistence type="inferred from homology"/>
<feature type="transmembrane region" description="Helical" evidence="7">
    <location>
        <begin position="848"/>
        <end position="872"/>
    </location>
</feature>
<sequence length="931" mass="102528">MAPQASDSAVDLPPKGSADSNGVTVVDSHKQKDSKGCCKTFTDTINASLENFFGAIGRIVANNPWPVILIALTISGLCMVGIIELQTENRGEKNWVSQTSDPVKHKEWVDDVFPIPSRTSKLLLEKKDGSDLLTRDGLLKLYEEDQKVRGMLFNETGYQWHDICYSASASADCIPASILEVWSYNRTIIENLTDKEIKSTINKGGLLSPMTGRLVTVERLIGGPVVRDNGTIVKASVLKVDYRLQKQDIFDKGKGRDVDKYADKWEEELEKTFEGGQPDYEVYTFSQWSQAKASEDASNGDLQFFVIGYIMVIVYLSIMLGSFSRIGHKVLLALAGIGVIGISIGISYGLGSAFQLKYTAVHNVLPFLLLGIGVDDLFVIVQSWDNIGGPKRDHRSVEEKISLAMRHAGVSVLVTSVTDVCAFLIGAATILPALRSFSVWCAIGILAIFLLTITLFTALLTLDAKRQEKERDACCCCLKLSSSYEPPKCSETKYLKGFLKNYYARALLSTPGKIVVMVAVAGLLAAGLYGLVGLEQDFDYAWFWPSDSRPRVFIEKDRIAFPGNGVPGNIYIGRINYWRDGHEHLGKVKEALESDKYVSEGTVNSWFHQYHDWLRLNHPADLEAGCTETCKVKNEERFYKLLDEFLNGDGKLYKSLIDIPSSDGRIRASKIQYTHRQLVGSDQQVNAMDSITGTIKPGFIPDGGEEILPFAFTQNYINWSTNKVISQELVRNIALAGVCVLLVTLFLLSNVIASVLVVACVAFSLIEIAAFMGFWGLTIDTVTTIILVIAIGLTVDYSVHIAHGFMASRAGGRNERMTEALYEVGPAVFHGGFSTFLAFLLLSASTSYVFLTFFKVFFLVVIFGMFHGMVFLPVILSLVGPAPYADHAAENCAASPPVETPKQNGGHSTAEKDHEMRVVIDGNENTGYVKE</sequence>
<comment type="similarity">
    <text evidence="2">Belongs to the patched family.</text>
</comment>
<comment type="subcellular location">
    <subcellularLocation>
        <location evidence="1">Membrane</location>
        <topology evidence="1">Multi-pass membrane protein</topology>
    </subcellularLocation>
</comment>
<feature type="transmembrane region" description="Helical" evidence="7">
    <location>
        <begin position="302"/>
        <end position="323"/>
    </location>
</feature>
<dbReference type="InterPro" id="IPR051697">
    <property type="entry name" value="Patched_domain-protein"/>
</dbReference>
<dbReference type="AlphaFoldDB" id="A0A7M6DNI2"/>
<feature type="transmembrane region" description="Helical" evidence="7">
    <location>
        <begin position="437"/>
        <end position="462"/>
    </location>
</feature>
<feature type="domain" description="SSD" evidence="8">
    <location>
        <begin position="752"/>
        <end position="878"/>
    </location>
</feature>
<dbReference type="InterPro" id="IPR000731">
    <property type="entry name" value="SSD"/>
</dbReference>
<feature type="region of interest" description="Disordered" evidence="6">
    <location>
        <begin position="894"/>
        <end position="931"/>
    </location>
</feature>
<dbReference type="EnsemblMetazoa" id="CLYHEMT018067.1">
    <property type="protein sequence ID" value="CLYHEMP018067.1"/>
    <property type="gene ID" value="CLYHEMG018067"/>
</dbReference>
<feature type="transmembrane region" description="Helical" evidence="7">
    <location>
        <begin position="729"/>
        <end position="748"/>
    </location>
</feature>
<feature type="transmembrane region" description="Helical" evidence="7">
    <location>
        <begin position="514"/>
        <end position="532"/>
    </location>
</feature>
<feature type="compositionally biased region" description="Basic and acidic residues" evidence="6">
    <location>
        <begin position="909"/>
        <end position="918"/>
    </location>
</feature>
<evidence type="ECO:0000256" key="2">
    <source>
        <dbReference type="ARBA" id="ARBA00005585"/>
    </source>
</evidence>
<dbReference type="GeneID" id="136824048"/>
<keyword evidence="3 7" id="KW-0812">Transmembrane</keyword>
<feature type="transmembrane region" description="Helical" evidence="7">
    <location>
        <begin position="755"/>
        <end position="775"/>
    </location>
</feature>
<evidence type="ECO:0000313" key="10">
    <source>
        <dbReference type="Proteomes" id="UP000594262"/>
    </source>
</evidence>
<dbReference type="GO" id="GO:0016020">
    <property type="term" value="C:membrane"/>
    <property type="evidence" value="ECO:0007669"/>
    <property type="project" value="UniProtKB-SubCell"/>
</dbReference>
<evidence type="ECO:0000256" key="4">
    <source>
        <dbReference type="ARBA" id="ARBA00022989"/>
    </source>
</evidence>
<evidence type="ECO:0000256" key="7">
    <source>
        <dbReference type="SAM" id="Phobius"/>
    </source>
</evidence>
<protein>
    <recommendedName>
        <fullName evidence="8">SSD domain-containing protein</fullName>
    </recommendedName>
</protein>
<evidence type="ECO:0000313" key="9">
    <source>
        <dbReference type="EnsemblMetazoa" id="CLYHEMP018067.1"/>
    </source>
</evidence>
<feature type="transmembrane region" description="Helical" evidence="7">
    <location>
        <begin position="363"/>
        <end position="387"/>
    </location>
</feature>
<evidence type="ECO:0000256" key="5">
    <source>
        <dbReference type="ARBA" id="ARBA00023136"/>
    </source>
</evidence>
<keyword evidence="10" id="KW-1185">Reference proteome</keyword>
<dbReference type="OrthoDB" id="6510177at2759"/>
<dbReference type="Pfam" id="PF03176">
    <property type="entry name" value="MMPL"/>
    <property type="match status" value="1"/>
</dbReference>
<reference evidence="9" key="1">
    <citation type="submission" date="2021-01" db="UniProtKB">
        <authorList>
            <consortium name="EnsemblMetazoa"/>
        </authorList>
    </citation>
    <scope>IDENTIFICATION</scope>
</reference>
<evidence type="ECO:0000256" key="6">
    <source>
        <dbReference type="SAM" id="MobiDB-lite"/>
    </source>
</evidence>
<evidence type="ECO:0000256" key="1">
    <source>
        <dbReference type="ARBA" id="ARBA00004141"/>
    </source>
</evidence>
<feature type="transmembrane region" description="Helical" evidence="7">
    <location>
        <begin position="820"/>
        <end position="842"/>
    </location>
</feature>
<dbReference type="InterPro" id="IPR004869">
    <property type="entry name" value="MMPL_dom"/>
</dbReference>
<feature type="domain" description="SSD" evidence="8">
    <location>
        <begin position="301"/>
        <end position="462"/>
    </location>
</feature>
<feature type="transmembrane region" description="Helical" evidence="7">
    <location>
        <begin position="330"/>
        <end position="351"/>
    </location>
</feature>
<keyword evidence="5 7" id="KW-0472">Membrane</keyword>
<dbReference type="PANTHER" id="PTHR10796:SF130">
    <property type="entry name" value="PATCHED DOMAIN-CONTAINING PROTEIN 3-LIKE PROTEIN"/>
    <property type="match status" value="1"/>
</dbReference>
<accession>A0A7M6DNI2</accession>
<evidence type="ECO:0000259" key="8">
    <source>
        <dbReference type="PROSITE" id="PS50156"/>
    </source>
</evidence>
<dbReference type="Proteomes" id="UP000594262">
    <property type="component" value="Unplaced"/>
</dbReference>
<dbReference type="RefSeq" id="XP_066936303.1">
    <property type="nucleotide sequence ID" value="XM_067080202.1"/>
</dbReference>